<name>A0A3M6RHV8_9BURK</name>
<feature type="binding site" evidence="8">
    <location>
        <position position="126"/>
    </location>
    <ligand>
        <name>ATP</name>
        <dbReference type="ChEBI" id="CHEBI:30616"/>
    </ligand>
</feature>
<dbReference type="GO" id="GO:0030145">
    <property type="term" value="F:manganese ion binding"/>
    <property type="evidence" value="ECO:0007669"/>
    <property type="project" value="UniProtKB-UniRule"/>
</dbReference>
<dbReference type="GO" id="GO:0070733">
    <property type="term" value="F:AMPylase activity"/>
    <property type="evidence" value="ECO:0007669"/>
    <property type="project" value="UniProtKB-EC"/>
</dbReference>
<keyword evidence="7 8" id="KW-0460">Magnesium</keyword>
<keyword evidence="3 8" id="KW-0548">Nucleotidyltransferase</keyword>
<proteinExistence type="inferred from homology"/>
<evidence type="ECO:0000256" key="6">
    <source>
        <dbReference type="ARBA" id="ARBA00022840"/>
    </source>
</evidence>
<evidence type="ECO:0000256" key="8">
    <source>
        <dbReference type="HAMAP-Rule" id="MF_00692"/>
    </source>
</evidence>
<comment type="catalytic activity">
    <reaction evidence="8">
        <text>L-seryl-[protein] + UTP = O-(5'-uridylyl)-L-seryl-[protein] + diphosphate</text>
        <dbReference type="Rhea" id="RHEA:64604"/>
        <dbReference type="Rhea" id="RHEA-COMP:9863"/>
        <dbReference type="Rhea" id="RHEA-COMP:16635"/>
        <dbReference type="ChEBI" id="CHEBI:29999"/>
        <dbReference type="ChEBI" id="CHEBI:33019"/>
        <dbReference type="ChEBI" id="CHEBI:46398"/>
        <dbReference type="ChEBI" id="CHEBI:156051"/>
    </reaction>
</comment>
<comment type="function">
    <text evidence="8">Nucleotidyltransferase involved in the post-translational modification of proteins. It can catalyze the addition of adenosine monophosphate (AMP) or uridine monophosphate (UMP) to a protein, resulting in modifications known as AMPylation and UMPylation.</text>
</comment>
<evidence type="ECO:0000256" key="3">
    <source>
        <dbReference type="ARBA" id="ARBA00022695"/>
    </source>
</evidence>
<feature type="binding site" evidence="8">
    <location>
        <position position="256"/>
    </location>
    <ligand>
        <name>Mg(2+)</name>
        <dbReference type="ChEBI" id="CHEBI:18420"/>
    </ligand>
</feature>
<comment type="catalytic activity">
    <reaction evidence="8">
        <text>L-histidyl-[protein] + UTP = N(tele)-(5'-uridylyl)-L-histidyl-[protein] + diphosphate</text>
        <dbReference type="Rhea" id="RHEA:83891"/>
        <dbReference type="Rhea" id="RHEA-COMP:9745"/>
        <dbReference type="Rhea" id="RHEA-COMP:20239"/>
        <dbReference type="ChEBI" id="CHEBI:29979"/>
        <dbReference type="ChEBI" id="CHEBI:33019"/>
        <dbReference type="ChEBI" id="CHEBI:46398"/>
        <dbReference type="ChEBI" id="CHEBI:233474"/>
    </reaction>
</comment>
<feature type="binding site" evidence="8">
    <location>
        <position position="177"/>
    </location>
    <ligand>
        <name>ATP</name>
        <dbReference type="ChEBI" id="CHEBI:30616"/>
    </ligand>
</feature>
<comment type="caution">
    <text evidence="9">The sequence shown here is derived from an EMBL/GenBank/DDBJ whole genome shotgun (WGS) entry which is preliminary data.</text>
</comment>
<feature type="binding site" evidence="8">
    <location>
        <position position="127"/>
    </location>
    <ligand>
        <name>ATP</name>
        <dbReference type="ChEBI" id="CHEBI:30616"/>
    </ligand>
</feature>
<gene>
    <name evidence="8" type="primary">ydiU</name>
    <name evidence="8" type="synonym">selO</name>
    <name evidence="9" type="ORF">EBQ34_08975</name>
</gene>
<dbReference type="OrthoDB" id="9776281at2"/>
<keyword evidence="4 8" id="KW-0479">Metal-binding</keyword>
<comment type="catalytic activity">
    <reaction evidence="8">
        <text>L-threonyl-[protein] + ATP = 3-O-(5'-adenylyl)-L-threonyl-[protein] + diphosphate</text>
        <dbReference type="Rhea" id="RHEA:54292"/>
        <dbReference type="Rhea" id="RHEA-COMP:11060"/>
        <dbReference type="Rhea" id="RHEA-COMP:13847"/>
        <dbReference type="ChEBI" id="CHEBI:30013"/>
        <dbReference type="ChEBI" id="CHEBI:30616"/>
        <dbReference type="ChEBI" id="CHEBI:33019"/>
        <dbReference type="ChEBI" id="CHEBI:138113"/>
        <dbReference type="EC" id="2.7.7.108"/>
    </reaction>
</comment>
<evidence type="ECO:0000313" key="9">
    <source>
        <dbReference type="EMBL" id="RMX14836.1"/>
    </source>
</evidence>
<comment type="cofactor">
    <cofactor evidence="8">
        <name>Mg(2+)</name>
        <dbReference type="ChEBI" id="CHEBI:18420"/>
    </cofactor>
    <cofactor evidence="8">
        <name>Mn(2+)</name>
        <dbReference type="ChEBI" id="CHEBI:29035"/>
    </cofactor>
</comment>
<evidence type="ECO:0000313" key="10">
    <source>
        <dbReference type="Proteomes" id="UP000275180"/>
    </source>
</evidence>
<feature type="binding site" evidence="8">
    <location>
        <position position="94"/>
    </location>
    <ligand>
        <name>ATP</name>
        <dbReference type="ChEBI" id="CHEBI:30616"/>
    </ligand>
</feature>
<keyword evidence="6 8" id="KW-0067">ATP-binding</keyword>
<dbReference type="RefSeq" id="WP_122245135.1">
    <property type="nucleotide sequence ID" value="NZ_RDQJ01000011.1"/>
</dbReference>
<dbReference type="EMBL" id="RDQJ01000011">
    <property type="protein sequence ID" value="RMX14836.1"/>
    <property type="molecule type" value="Genomic_DNA"/>
</dbReference>
<sequence length="496" mass="54684">MKNPTLNWNLSCTYQALPPVFYSQAEPADFPKPETVLFNTALARDLGLLADAAIDPQEAAQVFSGNRFPPHAQPIAQAYAGHQFGHFTRLGDGRALLLGEQTTTGGARIDIQLKGSGPTPYSRRGDGKAALAPMLREYLISEAMHALGIPTTRSLAVVTTGEMIRRERLLPGAVLTRTAQSHLRVGTFEFAAATGDVANIRALADYALQRHFPEVLAENPANPYPALLQAVITRQAALLARWQQVGFIHGVMNTDNMSIPGLTIDYGPCAFMDAYDPATVFSSIDRDGRYRYENQPPIAQWNLARLAEALLPLLDADEKNAIDIANAELRQFAPLFNQYYQQGMARKLGIFEPQEGDADLLNELLQRMQAKAADYSNTFVRLTLDMLDADGAYLDGTHALFADPAFAQWHTRWQARLAEQAQSRADIAALMQAHTPFLIPRNHRVEAALSAAEAGDMQPFNTLLAALQQPFDYRAEPHWQRLPDAPQPGYQTFCGT</sequence>
<organism evidence="9 10">
    <name type="scientific">Vandammella animalimorsus</name>
    <dbReference type="NCBI Taxonomy" id="2029117"/>
    <lineage>
        <taxon>Bacteria</taxon>
        <taxon>Pseudomonadati</taxon>
        <taxon>Pseudomonadota</taxon>
        <taxon>Betaproteobacteria</taxon>
        <taxon>Burkholderiales</taxon>
        <taxon>Comamonadaceae</taxon>
        <taxon>Vandammella</taxon>
    </lineage>
</organism>
<dbReference type="GO" id="GO:0005524">
    <property type="term" value="F:ATP binding"/>
    <property type="evidence" value="ECO:0007669"/>
    <property type="project" value="UniProtKB-UniRule"/>
</dbReference>
<dbReference type="GO" id="GO:0000287">
    <property type="term" value="F:magnesium ion binding"/>
    <property type="evidence" value="ECO:0007669"/>
    <property type="project" value="UniProtKB-UniRule"/>
</dbReference>
<reference evidence="9 10" key="1">
    <citation type="submission" date="2018-10" db="EMBL/GenBank/DDBJ databases">
        <title>Comamonadaceae CDC group NO-1 genome sequencing and assembly.</title>
        <authorList>
            <person name="Bernier A.-M."/>
            <person name="Bernard K."/>
        </authorList>
    </citation>
    <scope>NUCLEOTIDE SEQUENCE [LARGE SCALE GENOMIC DNA]</scope>
    <source>
        <strain evidence="9 10">NML180582</strain>
    </source>
</reference>
<evidence type="ECO:0000256" key="1">
    <source>
        <dbReference type="ARBA" id="ARBA00009747"/>
    </source>
</evidence>
<dbReference type="PANTHER" id="PTHR32057">
    <property type="entry name" value="PROTEIN ADENYLYLTRANSFERASE SELO, MITOCHONDRIAL"/>
    <property type="match status" value="1"/>
</dbReference>
<feature type="binding site" evidence="8">
    <location>
        <position position="265"/>
    </location>
    <ligand>
        <name>Mg(2+)</name>
        <dbReference type="ChEBI" id="CHEBI:18420"/>
    </ligand>
</feature>
<evidence type="ECO:0000256" key="4">
    <source>
        <dbReference type="ARBA" id="ARBA00022723"/>
    </source>
</evidence>
<dbReference type="AlphaFoldDB" id="A0A3M6RHV8"/>
<dbReference type="EC" id="2.7.7.108" evidence="8"/>
<dbReference type="PANTHER" id="PTHR32057:SF14">
    <property type="entry name" value="PROTEIN ADENYLYLTRANSFERASE SELO, MITOCHONDRIAL"/>
    <property type="match status" value="1"/>
</dbReference>
<keyword evidence="2 8" id="KW-0808">Transferase</keyword>
<comment type="catalytic activity">
    <reaction evidence="8">
        <text>L-tyrosyl-[protein] + ATP = O-(5'-adenylyl)-L-tyrosyl-[protein] + diphosphate</text>
        <dbReference type="Rhea" id="RHEA:54288"/>
        <dbReference type="Rhea" id="RHEA-COMP:10136"/>
        <dbReference type="Rhea" id="RHEA-COMP:13846"/>
        <dbReference type="ChEBI" id="CHEBI:30616"/>
        <dbReference type="ChEBI" id="CHEBI:33019"/>
        <dbReference type="ChEBI" id="CHEBI:46858"/>
        <dbReference type="ChEBI" id="CHEBI:83624"/>
        <dbReference type="EC" id="2.7.7.108"/>
    </reaction>
</comment>
<comment type="catalytic activity">
    <reaction evidence="8">
        <text>L-seryl-[protein] + ATP = 3-O-(5'-adenylyl)-L-seryl-[protein] + diphosphate</text>
        <dbReference type="Rhea" id="RHEA:58120"/>
        <dbReference type="Rhea" id="RHEA-COMP:9863"/>
        <dbReference type="Rhea" id="RHEA-COMP:15073"/>
        <dbReference type="ChEBI" id="CHEBI:29999"/>
        <dbReference type="ChEBI" id="CHEBI:30616"/>
        <dbReference type="ChEBI" id="CHEBI:33019"/>
        <dbReference type="ChEBI" id="CHEBI:142516"/>
        <dbReference type="EC" id="2.7.7.108"/>
    </reaction>
</comment>
<keyword evidence="5 8" id="KW-0547">Nucleotide-binding</keyword>
<evidence type="ECO:0000256" key="5">
    <source>
        <dbReference type="ARBA" id="ARBA00022741"/>
    </source>
</evidence>
<dbReference type="EC" id="2.7.7.-" evidence="8"/>
<dbReference type="Pfam" id="PF02696">
    <property type="entry name" value="SelO"/>
    <property type="match status" value="1"/>
</dbReference>
<feature type="binding site" evidence="8">
    <location>
        <position position="114"/>
    </location>
    <ligand>
        <name>ATP</name>
        <dbReference type="ChEBI" id="CHEBI:30616"/>
    </ligand>
</feature>
<feature type="active site" description="Proton acceptor" evidence="8">
    <location>
        <position position="255"/>
    </location>
</feature>
<comment type="catalytic activity">
    <reaction evidence="8">
        <text>L-tyrosyl-[protein] + UTP = O-(5'-uridylyl)-L-tyrosyl-[protein] + diphosphate</text>
        <dbReference type="Rhea" id="RHEA:83887"/>
        <dbReference type="Rhea" id="RHEA-COMP:10136"/>
        <dbReference type="Rhea" id="RHEA-COMP:20238"/>
        <dbReference type="ChEBI" id="CHEBI:33019"/>
        <dbReference type="ChEBI" id="CHEBI:46398"/>
        <dbReference type="ChEBI" id="CHEBI:46858"/>
        <dbReference type="ChEBI" id="CHEBI:90602"/>
    </reaction>
</comment>
<dbReference type="NCBIfam" id="NF000658">
    <property type="entry name" value="PRK00029.1"/>
    <property type="match status" value="1"/>
</dbReference>
<feature type="binding site" evidence="8">
    <location>
        <position position="93"/>
    </location>
    <ligand>
        <name>ATP</name>
        <dbReference type="ChEBI" id="CHEBI:30616"/>
    </ligand>
</feature>
<protein>
    <recommendedName>
        <fullName evidence="8">Protein nucleotidyltransferase YdiU</fullName>
        <ecNumber evidence="8">2.7.7.-</ecNumber>
    </recommendedName>
    <alternativeName>
        <fullName evidence="8">Protein adenylyltransferase YdiU</fullName>
        <ecNumber evidence="8">2.7.7.108</ecNumber>
    </alternativeName>
    <alternativeName>
        <fullName evidence="8">Protein uridylyltransferase YdiU</fullName>
        <ecNumber evidence="8">2.7.7.-</ecNumber>
    </alternativeName>
</protein>
<dbReference type="Proteomes" id="UP000275180">
    <property type="component" value="Unassembled WGS sequence"/>
</dbReference>
<dbReference type="InterPro" id="IPR003846">
    <property type="entry name" value="SelO"/>
</dbReference>
<comment type="similarity">
    <text evidence="1 8">Belongs to the SELO family.</text>
</comment>
<feature type="binding site" evidence="8">
    <location>
        <position position="91"/>
    </location>
    <ligand>
        <name>ATP</name>
        <dbReference type="ChEBI" id="CHEBI:30616"/>
    </ligand>
</feature>
<dbReference type="HAMAP" id="MF_00692">
    <property type="entry name" value="SelO"/>
    <property type="match status" value="1"/>
</dbReference>
<evidence type="ECO:0000256" key="2">
    <source>
        <dbReference type="ARBA" id="ARBA00022679"/>
    </source>
</evidence>
<keyword evidence="8" id="KW-0464">Manganese</keyword>
<accession>A0A3M6RHV8</accession>
<feature type="binding site" evidence="8">
    <location>
        <position position="265"/>
    </location>
    <ligand>
        <name>ATP</name>
        <dbReference type="ChEBI" id="CHEBI:30616"/>
    </ligand>
</feature>
<evidence type="ECO:0000256" key="7">
    <source>
        <dbReference type="ARBA" id="ARBA00022842"/>
    </source>
</evidence>
<feature type="binding site" evidence="8">
    <location>
        <position position="184"/>
    </location>
    <ligand>
        <name>ATP</name>
        <dbReference type="ChEBI" id="CHEBI:30616"/>
    </ligand>
</feature>